<keyword evidence="3" id="KW-1185">Reference proteome</keyword>
<protein>
    <submittedName>
        <fullName evidence="2">CinA family protein</fullName>
    </submittedName>
</protein>
<sequence>MKDIKRILSYLKEHELTLTTAESCTAGRIIHLLAKIAGSGEALDAGYVVYSVDAKKRLLKVKQETIDKFTLTSEAVAEEMVQGALQNSAANIVVATTGIAGPESMDGIPQGTVCFGWGFKCSENVVIYTETKKFNGNRIQVLDEAAKYALIKIPSFHKKLLTNKNRD</sequence>
<name>A0ABY8AU34_9GAMM</name>
<feature type="domain" description="CinA C-terminal" evidence="1">
    <location>
        <begin position="5"/>
        <end position="151"/>
    </location>
</feature>
<evidence type="ECO:0000259" key="1">
    <source>
        <dbReference type="Pfam" id="PF02464"/>
    </source>
</evidence>
<dbReference type="Pfam" id="PF02464">
    <property type="entry name" value="CinA"/>
    <property type="match status" value="1"/>
</dbReference>
<dbReference type="RefSeq" id="WP_275089808.1">
    <property type="nucleotide sequence ID" value="NZ_CP119078.1"/>
</dbReference>
<evidence type="ECO:0000313" key="2">
    <source>
        <dbReference type="EMBL" id="WED43993.1"/>
    </source>
</evidence>
<proteinExistence type="predicted"/>
<dbReference type="Proteomes" id="UP001222087">
    <property type="component" value="Chromosome"/>
</dbReference>
<dbReference type="NCBIfam" id="TIGR00199">
    <property type="entry name" value="PncC_domain"/>
    <property type="match status" value="1"/>
</dbReference>
<organism evidence="2 3">
    <name type="scientific">Legionella cardiaca</name>
    <dbReference type="NCBI Taxonomy" id="1071983"/>
    <lineage>
        <taxon>Bacteria</taxon>
        <taxon>Pseudomonadati</taxon>
        <taxon>Pseudomonadota</taxon>
        <taxon>Gammaproteobacteria</taxon>
        <taxon>Legionellales</taxon>
        <taxon>Legionellaceae</taxon>
        <taxon>Legionella</taxon>
    </lineage>
</organism>
<gene>
    <name evidence="2" type="ORF">PXX05_04195</name>
</gene>
<reference evidence="2 3" key="1">
    <citation type="submission" date="2023-02" db="EMBL/GenBank/DDBJ databases">
        <title>Genome Sequence of L. cardiaca H63T.</title>
        <authorList>
            <person name="Lopez A.E."/>
            <person name="Cianciotto N.P."/>
        </authorList>
    </citation>
    <scope>NUCLEOTIDE SEQUENCE [LARGE SCALE GENOMIC DNA]</scope>
    <source>
        <strain evidence="2 3">H63</strain>
    </source>
</reference>
<evidence type="ECO:0000313" key="3">
    <source>
        <dbReference type="Proteomes" id="UP001222087"/>
    </source>
</evidence>
<dbReference type="SUPFAM" id="SSF142433">
    <property type="entry name" value="CinA-like"/>
    <property type="match status" value="1"/>
</dbReference>
<accession>A0ABY8AU34</accession>
<dbReference type="EMBL" id="CP119078">
    <property type="protein sequence ID" value="WED43993.1"/>
    <property type="molecule type" value="Genomic_DNA"/>
</dbReference>
<dbReference type="Gene3D" id="3.90.950.20">
    <property type="entry name" value="CinA-like"/>
    <property type="match status" value="1"/>
</dbReference>
<dbReference type="InterPro" id="IPR036653">
    <property type="entry name" value="CinA-like_C"/>
</dbReference>
<dbReference type="InterPro" id="IPR008136">
    <property type="entry name" value="CinA_C"/>
</dbReference>